<accession>A0A2S5REM0</accession>
<reference evidence="2 3" key="1">
    <citation type="submission" date="2017-11" db="EMBL/GenBank/DDBJ databases">
        <title>Genome sequence of Entomoplasma lucivorax PIPN-2 (ATCC 49196).</title>
        <authorList>
            <person name="Lo W.-S."/>
            <person name="Gasparich G.E."/>
            <person name="Kuo C.-H."/>
        </authorList>
    </citation>
    <scope>NUCLEOTIDE SEQUENCE [LARGE SCALE GENOMIC DNA]</scope>
    <source>
        <strain evidence="2 3">PIPN-2</strain>
    </source>
</reference>
<protein>
    <submittedName>
        <fullName evidence="2">Uncharacterized protein</fullName>
    </submittedName>
</protein>
<dbReference type="EMBL" id="PHNE01000001">
    <property type="protein sequence ID" value="PPE05747.1"/>
    <property type="molecule type" value="Genomic_DNA"/>
</dbReference>
<dbReference type="Proteomes" id="UP000237865">
    <property type="component" value="Unassembled WGS sequence"/>
</dbReference>
<gene>
    <name evidence="2" type="ORF">ELUCI_v1c00340</name>
</gene>
<dbReference type="AlphaFoldDB" id="A0A2S5REM0"/>
<feature type="transmembrane region" description="Helical" evidence="1">
    <location>
        <begin position="230"/>
        <end position="255"/>
    </location>
</feature>
<feature type="transmembrane region" description="Helical" evidence="1">
    <location>
        <begin position="74"/>
        <end position="93"/>
    </location>
</feature>
<feature type="transmembrane region" description="Helical" evidence="1">
    <location>
        <begin position="167"/>
        <end position="186"/>
    </location>
</feature>
<keyword evidence="3" id="KW-1185">Reference proteome</keyword>
<sequence length="300" mass="35172">MQHIAEFVIALTAFVGLITSLFVFHKFWAKTTKTIWVRLIIMVWLLISEIWFIVNNQVFEMYILKDGEWIINSKFMYFELCNLLTVTGAILMFMPTKLNLDMLLPLAIIAPIIVLIVPTQESQSWSFANFRYWNYYFGHIGIIFGYLYIYLYDFTGARLSWKSMRRSMAFALFFLTFVMVWNMAFVPNGHNPLDPAPPGSTITDLNNYWGPNYVYKFILYYLGLGTQSLLAQYFLMIFVLGPVIMLVGWTIIYFVRPIYADRGTEKLKYNVKEDILGFKTTFTKANMKQIFQTTIKKIKP</sequence>
<evidence type="ECO:0000313" key="2">
    <source>
        <dbReference type="EMBL" id="PPE05747.1"/>
    </source>
</evidence>
<organism evidence="2 3">
    <name type="scientific">Williamsoniiplasma lucivorax</name>
    <dbReference type="NCBI Taxonomy" id="209274"/>
    <lineage>
        <taxon>Bacteria</taxon>
        <taxon>Bacillati</taxon>
        <taxon>Mycoplasmatota</taxon>
        <taxon>Mollicutes</taxon>
        <taxon>Entomoplasmatales</taxon>
        <taxon>Williamsoniiplasma</taxon>
    </lineage>
</organism>
<dbReference type="RefSeq" id="WP_028126545.1">
    <property type="nucleotide sequence ID" value="NZ_PHNE01000001.1"/>
</dbReference>
<evidence type="ECO:0000313" key="3">
    <source>
        <dbReference type="Proteomes" id="UP000237865"/>
    </source>
</evidence>
<comment type="caution">
    <text evidence="2">The sequence shown here is derived from an EMBL/GenBank/DDBJ whole genome shotgun (WGS) entry which is preliminary data.</text>
</comment>
<feature type="transmembrane region" description="Helical" evidence="1">
    <location>
        <begin position="6"/>
        <end position="24"/>
    </location>
</feature>
<keyword evidence="1" id="KW-1133">Transmembrane helix</keyword>
<name>A0A2S5REM0_9MOLU</name>
<proteinExistence type="predicted"/>
<dbReference type="Pfam" id="PF14808">
    <property type="entry name" value="TMEM164"/>
    <property type="match status" value="1"/>
</dbReference>
<feature type="transmembrane region" description="Helical" evidence="1">
    <location>
        <begin position="132"/>
        <end position="155"/>
    </location>
</feature>
<evidence type="ECO:0000256" key="1">
    <source>
        <dbReference type="SAM" id="Phobius"/>
    </source>
</evidence>
<keyword evidence="1" id="KW-0472">Membrane</keyword>
<feature type="transmembrane region" description="Helical" evidence="1">
    <location>
        <begin position="100"/>
        <end position="120"/>
    </location>
</feature>
<keyword evidence="1" id="KW-0812">Transmembrane</keyword>
<feature type="transmembrane region" description="Helical" evidence="1">
    <location>
        <begin position="36"/>
        <end position="54"/>
    </location>
</feature>